<accession>A0A423PKH1</accession>
<dbReference type="InterPro" id="IPR027417">
    <property type="entry name" value="P-loop_NTPase"/>
</dbReference>
<comment type="caution">
    <text evidence="6">The sequence shown here is derived from an EMBL/GenBank/DDBJ whole genome shotgun (WGS) entry which is preliminary data.</text>
</comment>
<dbReference type="GO" id="GO:0016887">
    <property type="term" value="F:ATP hydrolysis activity"/>
    <property type="evidence" value="ECO:0007669"/>
    <property type="project" value="InterPro"/>
</dbReference>
<comment type="similarity">
    <text evidence="1">Belongs to the ABC transporter superfamily.</text>
</comment>
<dbReference type="PANTHER" id="PTHR43335">
    <property type="entry name" value="ABC TRANSPORTER, ATP-BINDING PROTEIN"/>
    <property type="match status" value="1"/>
</dbReference>
<dbReference type="InterPro" id="IPR003593">
    <property type="entry name" value="AAA+_ATPase"/>
</dbReference>
<dbReference type="Gene3D" id="3.40.50.300">
    <property type="entry name" value="P-loop containing nucleotide triphosphate hydrolases"/>
    <property type="match status" value="1"/>
</dbReference>
<keyword evidence="3" id="KW-0547">Nucleotide-binding</keyword>
<dbReference type="AlphaFoldDB" id="A0A423PKH1"/>
<name>A0A423PKH1_9GAMM</name>
<dbReference type="SMART" id="SM00382">
    <property type="entry name" value="AAA"/>
    <property type="match status" value="1"/>
</dbReference>
<dbReference type="PROSITE" id="PS50893">
    <property type="entry name" value="ABC_TRANSPORTER_2"/>
    <property type="match status" value="1"/>
</dbReference>
<dbReference type="SUPFAM" id="SSF52540">
    <property type="entry name" value="P-loop containing nucleoside triphosphate hydrolases"/>
    <property type="match status" value="1"/>
</dbReference>
<organism evidence="6 7">
    <name type="scientific">Salinisphaera orenii YIM 95161</name>
    <dbReference type="NCBI Taxonomy" id="1051139"/>
    <lineage>
        <taxon>Bacteria</taxon>
        <taxon>Pseudomonadati</taxon>
        <taxon>Pseudomonadota</taxon>
        <taxon>Gammaproteobacteria</taxon>
        <taxon>Salinisphaerales</taxon>
        <taxon>Salinisphaeraceae</taxon>
        <taxon>Salinisphaera</taxon>
    </lineage>
</organism>
<reference evidence="6 7" key="1">
    <citation type="submission" date="2013-10" db="EMBL/GenBank/DDBJ databases">
        <title>Salinisphaera halophila YIM 95161 Genome Sequencing.</title>
        <authorList>
            <person name="Lai Q."/>
            <person name="Li C."/>
            <person name="Shao Z."/>
        </authorList>
    </citation>
    <scope>NUCLEOTIDE SEQUENCE [LARGE SCALE GENOMIC DNA]</scope>
    <source>
        <strain evidence="6 7">YIM 95161</strain>
    </source>
</reference>
<keyword evidence="4 6" id="KW-0067">ATP-binding</keyword>
<dbReference type="EMBL" id="AYKF01000103">
    <property type="protein sequence ID" value="ROO26110.1"/>
    <property type="molecule type" value="Genomic_DNA"/>
</dbReference>
<keyword evidence="2" id="KW-0813">Transport</keyword>
<gene>
    <name evidence="6" type="ORF">SAHL_13205</name>
</gene>
<dbReference type="OrthoDB" id="9781337at2"/>
<dbReference type="RefSeq" id="WP_123591876.1">
    <property type="nucleotide sequence ID" value="NZ_AYKF01000103.1"/>
</dbReference>
<dbReference type="Proteomes" id="UP000285123">
    <property type="component" value="Unassembled WGS sequence"/>
</dbReference>
<dbReference type="CDD" id="cd03230">
    <property type="entry name" value="ABC_DR_subfamily_A"/>
    <property type="match status" value="1"/>
</dbReference>
<evidence type="ECO:0000313" key="7">
    <source>
        <dbReference type="Proteomes" id="UP000285123"/>
    </source>
</evidence>
<feature type="domain" description="ABC transporter" evidence="5">
    <location>
        <begin position="7"/>
        <end position="236"/>
    </location>
</feature>
<evidence type="ECO:0000256" key="2">
    <source>
        <dbReference type="ARBA" id="ARBA00022448"/>
    </source>
</evidence>
<dbReference type="Pfam" id="PF00005">
    <property type="entry name" value="ABC_tran"/>
    <property type="match status" value="1"/>
</dbReference>
<dbReference type="InterPro" id="IPR003439">
    <property type="entry name" value="ABC_transporter-like_ATP-bd"/>
</dbReference>
<sequence>MESDFKLRAQGLTRDYAGTRAVDGVDIALAPGEILGLLGPNGAGKTTTLRMLAGTLAATAGTVTLAGHDLAGEPQRAKRHLGYLPERPPVYPELTVDEYLGFCARLHAVPRRQRREAIAAARADCGLEDTGRRLIGHLSKGYQQRVGIAQAIVHRPDVVILDEPTAGLDPNQLRGIRELIARLSRAHSVIISSHILSEIQATAARVVIMHQGRIVFDEPLGGTSAPVVEIALREAVTADSLTGLDGVAHATALDDHRWQLTPAPGCDIREMIAETAAGRGWGLLELGAARYSLEERFAALTSRDAPPREAAA</sequence>
<dbReference type="GO" id="GO:0005524">
    <property type="term" value="F:ATP binding"/>
    <property type="evidence" value="ECO:0007669"/>
    <property type="project" value="UniProtKB-KW"/>
</dbReference>
<evidence type="ECO:0000313" key="6">
    <source>
        <dbReference type="EMBL" id="ROO26110.1"/>
    </source>
</evidence>
<evidence type="ECO:0000256" key="3">
    <source>
        <dbReference type="ARBA" id="ARBA00022741"/>
    </source>
</evidence>
<evidence type="ECO:0000256" key="4">
    <source>
        <dbReference type="ARBA" id="ARBA00022840"/>
    </source>
</evidence>
<protein>
    <submittedName>
        <fullName evidence="6">ABC transporter ATP-binding protein</fullName>
    </submittedName>
</protein>
<proteinExistence type="inferred from homology"/>
<evidence type="ECO:0000256" key="1">
    <source>
        <dbReference type="ARBA" id="ARBA00005417"/>
    </source>
</evidence>
<evidence type="ECO:0000259" key="5">
    <source>
        <dbReference type="PROSITE" id="PS50893"/>
    </source>
</evidence>